<protein>
    <recommendedName>
        <fullName evidence="1">Sugar fermentation stimulation protein homolog</fullName>
    </recommendedName>
</protein>
<comment type="caution">
    <text evidence="3">The sequence shown here is derived from an EMBL/GenBank/DDBJ whole genome shotgun (WGS) entry which is preliminary data.</text>
</comment>
<evidence type="ECO:0000256" key="1">
    <source>
        <dbReference type="HAMAP-Rule" id="MF_00095"/>
    </source>
</evidence>
<comment type="similarity">
    <text evidence="1">Belongs to the SfsA family.</text>
</comment>
<dbReference type="Pfam" id="PF03749">
    <property type="entry name" value="SfsA"/>
    <property type="match status" value="1"/>
</dbReference>
<dbReference type="AlphaFoldDB" id="A0A1F7RA60"/>
<dbReference type="InterPro" id="IPR000305">
    <property type="entry name" value="GIY-YIG_endonuc"/>
</dbReference>
<gene>
    <name evidence="1" type="primary">sfsA</name>
    <name evidence="3" type="ORF">A2042_08515</name>
</gene>
<dbReference type="GO" id="GO:0003677">
    <property type="term" value="F:DNA binding"/>
    <property type="evidence" value="ECO:0007669"/>
    <property type="project" value="InterPro"/>
</dbReference>
<dbReference type="EMBL" id="MGDB01000146">
    <property type="protein sequence ID" value="OGL38453.1"/>
    <property type="molecule type" value="Genomic_DNA"/>
</dbReference>
<dbReference type="Pfam" id="PF17746">
    <property type="entry name" value="SfsA_N"/>
    <property type="match status" value="1"/>
</dbReference>
<dbReference type="Gene3D" id="2.40.50.580">
    <property type="match status" value="1"/>
</dbReference>
<dbReference type="InterPro" id="IPR040452">
    <property type="entry name" value="SfsA_C"/>
</dbReference>
<dbReference type="CDD" id="cd10441">
    <property type="entry name" value="GIY-YIG_COG1833"/>
    <property type="match status" value="1"/>
</dbReference>
<evidence type="ECO:0000313" key="4">
    <source>
        <dbReference type="Proteomes" id="UP000178526"/>
    </source>
</evidence>
<sequence>MTSSGLKFFKDVKRAFFLSRPNRFTVFCRLGKKVVKAFLPNPGRLRELLLPETLVYLEEAQNPQRKMPYTAVAVEREGTPVMLHTHRTNDVAHALINRKLIPGLEGAEVIKREVSEGKSRFDFLLKRGREKIFLEVKSCTLFSRQVAMFPDAVTERGKRHVEELAVLSRGNTKGAVLFLIQWSYAQVFAPEYHTDLEFAKALCKARDKIKIIPLSIRWRKDLSIDLSEIKVLDIPWERVEREAKDCGSYLLILKIPEDRVGEIGGLGKIKFKKGYYIYVGSAKRNLSKRIERHRKLRKKLFWHIDYLREIADFHTALPVRSADDLECEIAKSVNDIADWKVPGFGCSDCSCSSHLFRMEQDPLSCAKFHNLLQFYRMERVVGENLKLKR</sequence>
<evidence type="ECO:0000313" key="3">
    <source>
        <dbReference type="EMBL" id="OGL38453.1"/>
    </source>
</evidence>
<dbReference type="CDD" id="cd22359">
    <property type="entry name" value="SfsA-like_bacterial"/>
    <property type="match status" value="1"/>
</dbReference>
<evidence type="ECO:0000259" key="2">
    <source>
        <dbReference type="SMART" id="SM00465"/>
    </source>
</evidence>
<dbReference type="PANTHER" id="PTHR30545">
    <property type="entry name" value="SUGAR FERMENTATION STIMULATION PROTEIN A"/>
    <property type="match status" value="1"/>
</dbReference>
<dbReference type="SMART" id="SM00465">
    <property type="entry name" value="GIYc"/>
    <property type="match status" value="1"/>
</dbReference>
<dbReference type="InterPro" id="IPR041465">
    <property type="entry name" value="SfsA_N"/>
</dbReference>
<dbReference type="HAMAP" id="MF_00095">
    <property type="entry name" value="SfsA"/>
    <property type="match status" value="1"/>
</dbReference>
<name>A0A1F7RA60_9BACT</name>
<dbReference type="PANTHER" id="PTHR30545:SF2">
    <property type="entry name" value="SUGAR FERMENTATION STIMULATION PROTEIN A"/>
    <property type="match status" value="1"/>
</dbReference>
<dbReference type="Gene3D" id="3.40.1350.60">
    <property type="match status" value="1"/>
</dbReference>
<dbReference type="Proteomes" id="UP000178526">
    <property type="component" value="Unassembled WGS sequence"/>
</dbReference>
<organism evidence="3 4">
    <name type="scientific">Candidatus Schekmanbacteria bacterium GWA2_38_11</name>
    <dbReference type="NCBI Taxonomy" id="1817876"/>
    <lineage>
        <taxon>Bacteria</taxon>
        <taxon>Candidatus Schekmaniibacteriota</taxon>
    </lineage>
</organism>
<dbReference type="InterPro" id="IPR002837">
    <property type="entry name" value="DUF123"/>
</dbReference>
<accession>A0A1F7RA60</accession>
<proteinExistence type="inferred from homology"/>
<dbReference type="Pfam" id="PF01986">
    <property type="entry name" value="DUF123"/>
    <property type="match status" value="1"/>
</dbReference>
<reference evidence="3 4" key="1">
    <citation type="journal article" date="2016" name="Nat. Commun.">
        <title>Thousands of microbial genomes shed light on interconnected biogeochemical processes in an aquifer system.</title>
        <authorList>
            <person name="Anantharaman K."/>
            <person name="Brown C.T."/>
            <person name="Hug L.A."/>
            <person name="Sharon I."/>
            <person name="Castelle C.J."/>
            <person name="Probst A.J."/>
            <person name="Thomas B.C."/>
            <person name="Singh A."/>
            <person name="Wilkins M.J."/>
            <person name="Karaoz U."/>
            <person name="Brodie E.L."/>
            <person name="Williams K.H."/>
            <person name="Hubbard S.S."/>
            <person name="Banfield J.F."/>
        </authorList>
    </citation>
    <scope>NUCLEOTIDE SEQUENCE [LARGE SCALE GENOMIC DNA]</scope>
</reference>
<dbReference type="InterPro" id="IPR005224">
    <property type="entry name" value="SfsA"/>
</dbReference>
<dbReference type="NCBIfam" id="TIGR00230">
    <property type="entry name" value="sfsA"/>
    <property type="match status" value="1"/>
</dbReference>
<feature type="domain" description="GIY-YIG" evidence="2">
    <location>
        <begin position="263"/>
        <end position="359"/>
    </location>
</feature>